<dbReference type="GO" id="GO:0016020">
    <property type="term" value="C:membrane"/>
    <property type="evidence" value="ECO:0007669"/>
    <property type="project" value="UniProtKB-SubCell"/>
</dbReference>
<dbReference type="InterPro" id="IPR050368">
    <property type="entry name" value="ClC-type_chloride_channel"/>
</dbReference>
<sequence>MNFSDFSKASQQFNQFSPEMKEQMMKMAKARVKEKLLKWFATPTFVLLGIILGAVIGALTACFGDISDRLSAIRDANPLYFIPALAIGGAAIVFAYKKWGRWTERGMDQVFAVGLNKESDFPLVSIPMAAVSTWLTQLFGGSAGREGAAMQIGSALSYNISKKLPFENAAHVMLVTGLAAGFAGIFQAPMAATAFALEVLLVGHLELGALLPAAAAAFTACKVSSMLGFHKFSVDLSSLLDASGFSASIFTNEGALDGKFLVKLALMGVLFGIVGGGFAKLLGLSQNFFAKKFPNNIKRIAIMGVGISALLLVFFQGRYAGLGTNLLDMCFGIAGNADLIGDAANVVGTATGNATESAAGIAGYDWILKFALTILTLSAGFIGGVVTPLFAIGATFGIFIASMFGMPVALAAALGFAAVFASASNTLWAPILIAGEIFGFNCLPAFFIVCTVAYICNGGQSIYKQKKIRIKI</sequence>
<feature type="transmembrane region" description="Helical" evidence="5">
    <location>
        <begin position="172"/>
        <end position="197"/>
    </location>
</feature>
<name>A0A380S9J3_FIBSU</name>
<dbReference type="InterPro" id="IPR001807">
    <property type="entry name" value="ClC"/>
</dbReference>
<accession>A0A380S9J3</accession>
<protein>
    <submittedName>
        <fullName evidence="6">H+/Cl- antiporter ClcA</fullName>
    </submittedName>
</protein>
<dbReference type="SUPFAM" id="SSF81340">
    <property type="entry name" value="Clc chloride channel"/>
    <property type="match status" value="1"/>
</dbReference>
<dbReference type="AlphaFoldDB" id="A0A380S9J3"/>
<reference evidence="6 7" key="1">
    <citation type="submission" date="2017-08" db="EMBL/GenBank/DDBJ databases">
        <authorList>
            <person name="de Groot N.N."/>
        </authorList>
    </citation>
    <scope>NUCLEOTIDE SEQUENCE [LARGE SCALE GENOMIC DNA]</scope>
    <source>
        <strain evidence="6 7">HM2</strain>
    </source>
</reference>
<evidence type="ECO:0000256" key="4">
    <source>
        <dbReference type="ARBA" id="ARBA00023136"/>
    </source>
</evidence>
<dbReference type="Gene3D" id="1.10.3080.10">
    <property type="entry name" value="Clc chloride channel"/>
    <property type="match status" value="1"/>
</dbReference>
<evidence type="ECO:0000256" key="3">
    <source>
        <dbReference type="ARBA" id="ARBA00022989"/>
    </source>
</evidence>
<organism evidence="6 7">
    <name type="scientific">Fibrobacter succinogenes</name>
    <name type="common">Bacteroides succinogenes</name>
    <dbReference type="NCBI Taxonomy" id="833"/>
    <lineage>
        <taxon>Bacteria</taxon>
        <taxon>Pseudomonadati</taxon>
        <taxon>Fibrobacterota</taxon>
        <taxon>Fibrobacteria</taxon>
        <taxon>Fibrobacterales</taxon>
        <taxon>Fibrobacteraceae</taxon>
        <taxon>Fibrobacter</taxon>
    </lineage>
</organism>
<proteinExistence type="predicted"/>
<evidence type="ECO:0000256" key="5">
    <source>
        <dbReference type="SAM" id="Phobius"/>
    </source>
</evidence>
<feature type="transmembrane region" description="Helical" evidence="5">
    <location>
        <begin position="300"/>
        <end position="319"/>
    </location>
</feature>
<dbReference type="InterPro" id="IPR014743">
    <property type="entry name" value="Cl-channel_core"/>
</dbReference>
<dbReference type="PRINTS" id="PR00762">
    <property type="entry name" value="CLCHANNEL"/>
</dbReference>
<dbReference type="Proteomes" id="UP000255423">
    <property type="component" value="Unassembled WGS sequence"/>
</dbReference>
<keyword evidence="4 5" id="KW-0472">Membrane</keyword>
<dbReference type="RefSeq" id="WP_219931056.1">
    <property type="nucleotide sequence ID" value="NZ_UHJL01000006.1"/>
</dbReference>
<feature type="transmembrane region" description="Helical" evidence="5">
    <location>
        <begin position="366"/>
        <end position="391"/>
    </location>
</feature>
<feature type="transmembrane region" description="Helical" evidence="5">
    <location>
        <begin position="427"/>
        <end position="456"/>
    </location>
</feature>
<dbReference type="Pfam" id="PF00654">
    <property type="entry name" value="Voltage_CLC"/>
    <property type="match status" value="1"/>
</dbReference>
<dbReference type="PANTHER" id="PTHR43427">
    <property type="entry name" value="CHLORIDE CHANNEL PROTEIN CLC-E"/>
    <property type="match status" value="1"/>
</dbReference>
<dbReference type="PANTHER" id="PTHR43427:SF12">
    <property type="entry name" value="CHLORIDE TRANSPORTER"/>
    <property type="match status" value="1"/>
</dbReference>
<feature type="transmembrane region" description="Helical" evidence="5">
    <location>
        <begin position="79"/>
        <end position="96"/>
    </location>
</feature>
<evidence type="ECO:0000256" key="1">
    <source>
        <dbReference type="ARBA" id="ARBA00004141"/>
    </source>
</evidence>
<evidence type="ECO:0000313" key="7">
    <source>
        <dbReference type="Proteomes" id="UP000255423"/>
    </source>
</evidence>
<feature type="transmembrane region" description="Helical" evidence="5">
    <location>
        <begin position="260"/>
        <end position="279"/>
    </location>
</feature>
<keyword evidence="2 5" id="KW-0812">Transmembrane</keyword>
<dbReference type="GO" id="GO:0015108">
    <property type="term" value="F:chloride transmembrane transporter activity"/>
    <property type="evidence" value="ECO:0007669"/>
    <property type="project" value="InterPro"/>
</dbReference>
<gene>
    <name evidence="6" type="ORF">SAMN05661053_2906</name>
</gene>
<comment type="subcellular location">
    <subcellularLocation>
        <location evidence="1">Membrane</location>
        <topology evidence="1">Multi-pass membrane protein</topology>
    </subcellularLocation>
</comment>
<evidence type="ECO:0000313" key="6">
    <source>
        <dbReference type="EMBL" id="SUQ26100.1"/>
    </source>
</evidence>
<keyword evidence="3 5" id="KW-1133">Transmembrane helix</keyword>
<feature type="transmembrane region" description="Helical" evidence="5">
    <location>
        <begin position="36"/>
        <end position="59"/>
    </location>
</feature>
<evidence type="ECO:0000256" key="2">
    <source>
        <dbReference type="ARBA" id="ARBA00022692"/>
    </source>
</evidence>
<dbReference type="EMBL" id="UHJL01000006">
    <property type="protein sequence ID" value="SUQ26100.1"/>
    <property type="molecule type" value="Genomic_DNA"/>
</dbReference>
<feature type="transmembrane region" description="Helical" evidence="5">
    <location>
        <begin position="398"/>
        <end position="421"/>
    </location>
</feature>